<evidence type="ECO:0000256" key="2">
    <source>
        <dbReference type="ARBA" id="ARBA00022692"/>
    </source>
</evidence>
<dbReference type="AlphaFoldDB" id="A4CAL3"/>
<dbReference type="Pfam" id="PF02618">
    <property type="entry name" value="YceG"/>
    <property type="match status" value="1"/>
</dbReference>
<dbReference type="EMBL" id="AAOH01000004">
    <property type="protein sequence ID" value="EAR28421.1"/>
    <property type="molecule type" value="Genomic_DNA"/>
</dbReference>
<keyword evidence="3 7" id="KW-1133">Transmembrane helix</keyword>
<dbReference type="eggNOG" id="COG1559">
    <property type="taxonomic scope" value="Bacteria"/>
</dbReference>
<dbReference type="GO" id="GO:0009252">
    <property type="term" value="P:peptidoglycan biosynthetic process"/>
    <property type="evidence" value="ECO:0007669"/>
    <property type="project" value="UniProtKB-UniRule"/>
</dbReference>
<keyword evidence="1 7" id="KW-1003">Cell membrane</keyword>
<evidence type="ECO:0000256" key="6">
    <source>
        <dbReference type="ARBA" id="ARBA00023316"/>
    </source>
</evidence>
<dbReference type="CDD" id="cd08010">
    <property type="entry name" value="MltG_like"/>
    <property type="match status" value="1"/>
</dbReference>
<keyword evidence="2 7" id="KW-0812">Transmembrane</keyword>
<feature type="site" description="Important for catalytic activity" evidence="7">
    <location>
        <position position="214"/>
    </location>
</feature>
<dbReference type="InterPro" id="IPR003770">
    <property type="entry name" value="MLTG-like"/>
</dbReference>
<dbReference type="RefSeq" id="WP_009840249.1">
    <property type="nucleotide sequence ID" value="NZ_CH959301.1"/>
</dbReference>
<keyword evidence="7" id="KW-0997">Cell inner membrane</keyword>
<dbReference type="GO" id="GO:0071555">
    <property type="term" value="P:cell wall organization"/>
    <property type="evidence" value="ECO:0007669"/>
    <property type="project" value="UniProtKB-KW"/>
</dbReference>
<dbReference type="NCBIfam" id="TIGR00247">
    <property type="entry name" value="endolytic transglycosylase MltG"/>
    <property type="match status" value="1"/>
</dbReference>
<dbReference type="PANTHER" id="PTHR30518:SF2">
    <property type="entry name" value="ENDOLYTIC MUREIN TRANSGLYCOSYLASE"/>
    <property type="match status" value="1"/>
</dbReference>
<comment type="catalytic activity">
    <reaction evidence="7">
        <text>a peptidoglycan chain = a peptidoglycan chain with N-acetyl-1,6-anhydromuramyl-[peptide] at the reducing end + a peptidoglycan chain with N-acetylglucosamine at the non-reducing end.</text>
        <dbReference type="EC" id="4.2.2.29"/>
    </reaction>
</comment>
<evidence type="ECO:0000256" key="5">
    <source>
        <dbReference type="ARBA" id="ARBA00023239"/>
    </source>
</evidence>
<keyword evidence="4 7" id="KW-0472">Membrane</keyword>
<evidence type="ECO:0000256" key="1">
    <source>
        <dbReference type="ARBA" id="ARBA00022475"/>
    </source>
</evidence>
<comment type="function">
    <text evidence="7">Functions as a peptidoglycan terminase that cleaves nascent peptidoglycan strands endolytically to terminate their elongation.</text>
</comment>
<accession>A4CAL3</accession>
<evidence type="ECO:0000256" key="3">
    <source>
        <dbReference type="ARBA" id="ARBA00022989"/>
    </source>
</evidence>
<evidence type="ECO:0000256" key="7">
    <source>
        <dbReference type="HAMAP-Rule" id="MF_02065"/>
    </source>
</evidence>
<sequence length="330" mass="37176">MRIKLLITVTLLILALTSAAVWQFKQLPLQRISIEQPRLFLVQSGIGLKKLCQQWQTIALVDSCLGLEILAKLDPSLTDLKAGMYQLRPGTVLENVRRINQGDAHLFSFTIIEGQTLYQIIDKIAAAPYLSVPNFIFELDELEAALNFTGDHLEGWLYPETYYYRANETAISLLKRASSKMKTYLQQAWERRAENLPYANAYEALIMASIIEKETGIASERPLIASVFINRLNKKMRLQTDPTVIYGLGEAFDGDIKRSHLKQLTPFNTYMINGLPPTPIASPSAAAIDAALNPLQSDYYYFVAKGDGSHQFSKTLSEHNAAVRKYQLKK</sequence>
<reference evidence="8 9" key="1">
    <citation type="submission" date="2006-02" db="EMBL/GenBank/DDBJ databases">
        <authorList>
            <person name="Moran M.A."/>
            <person name="Kjelleberg S."/>
            <person name="Egan S."/>
            <person name="Saunders N."/>
            <person name="Thomas T."/>
            <person name="Ferriera S."/>
            <person name="Johnson J."/>
            <person name="Kravitz S."/>
            <person name="Halpern A."/>
            <person name="Remington K."/>
            <person name="Beeson K."/>
            <person name="Tran B."/>
            <person name="Rogers Y.-H."/>
            <person name="Friedman R."/>
            <person name="Venter J.C."/>
        </authorList>
    </citation>
    <scope>NUCLEOTIDE SEQUENCE [LARGE SCALE GENOMIC DNA]</scope>
    <source>
        <strain evidence="8 9">D2</strain>
    </source>
</reference>
<evidence type="ECO:0000313" key="8">
    <source>
        <dbReference type="EMBL" id="EAR28421.1"/>
    </source>
</evidence>
<comment type="similarity">
    <text evidence="7">Belongs to the transglycosylase MltG family.</text>
</comment>
<proteinExistence type="inferred from homology"/>
<keyword evidence="9" id="KW-1185">Reference proteome</keyword>
<comment type="caution">
    <text evidence="8">The sequence shown here is derived from an EMBL/GenBank/DDBJ whole genome shotgun (WGS) entry which is preliminary data.</text>
</comment>
<dbReference type="GO" id="GO:0005886">
    <property type="term" value="C:plasma membrane"/>
    <property type="evidence" value="ECO:0007669"/>
    <property type="project" value="UniProtKB-UniRule"/>
</dbReference>
<gene>
    <name evidence="7" type="primary">mltG</name>
    <name evidence="8" type="ORF">PTD2_21437</name>
</gene>
<keyword evidence="6 7" id="KW-0961">Cell wall biogenesis/degradation</keyword>
<dbReference type="Gene3D" id="3.30.160.60">
    <property type="entry name" value="Classic Zinc Finger"/>
    <property type="match status" value="1"/>
</dbReference>
<dbReference type="GO" id="GO:0008932">
    <property type="term" value="F:lytic endotransglycosylase activity"/>
    <property type="evidence" value="ECO:0007669"/>
    <property type="project" value="UniProtKB-UniRule"/>
</dbReference>
<evidence type="ECO:0000256" key="4">
    <source>
        <dbReference type="ARBA" id="ARBA00023136"/>
    </source>
</evidence>
<keyword evidence="5 7" id="KW-0456">Lyase</keyword>
<dbReference type="HAMAP" id="MF_02065">
    <property type="entry name" value="MltG"/>
    <property type="match status" value="1"/>
</dbReference>
<organism evidence="8 9">
    <name type="scientific">Pseudoalteromonas tunicata D2</name>
    <dbReference type="NCBI Taxonomy" id="87626"/>
    <lineage>
        <taxon>Bacteria</taxon>
        <taxon>Pseudomonadati</taxon>
        <taxon>Pseudomonadota</taxon>
        <taxon>Gammaproteobacteria</taxon>
        <taxon>Alteromonadales</taxon>
        <taxon>Pseudoalteromonadaceae</taxon>
        <taxon>Pseudoalteromonas</taxon>
    </lineage>
</organism>
<dbReference type="STRING" id="87626.PTD2_21437"/>
<evidence type="ECO:0000313" key="9">
    <source>
        <dbReference type="Proteomes" id="UP000006201"/>
    </source>
</evidence>
<dbReference type="EC" id="4.2.2.29" evidence="7"/>
<dbReference type="PANTHER" id="PTHR30518">
    <property type="entry name" value="ENDOLYTIC MUREIN TRANSGLYCOSYLASE"/>
    <property type="match status" value="1"/>
</dbReference>
<dbReference type="FunFam" id="3.30.160.60:FF:000242">
    <property type="entry name" value="Endolytic murein transglycosylase"/>
    <property type="match status" value="1"/>
</dbReference>
<protein>
    <recommendedName>
        <fullName evidence="7">Endolytic murein transglycosylase</fullName>
        <ecNumber evidence="7">4.2.2.29</ecNumber>
    </recommendedName>
    <alternativeName>
        <fullName evidence="7">Peptidoglycan lytic transglycosylase</fullName>
    </alternativeName>
    <alternativeName>
        <fullName evidence="7">Peptidoglycan polymerization terminase</fullName>
    </alternativeName>
</protein>
<name>A4CAL3_9GAMM</name>
<dbReference type="Proteomes" id="UP000006201">
    <property type="component" value="Unassembled WGS sequence"/>
</dbReference>
<dbReference type="HOGENOM" id="CLU_025574_0_2_6"/>